<gene>
    <name evidence="1" type="ORF">H9848_06105</name>
</gene>
<organism evidence="1 2">
    <name type="scientific">Candidatus Parabacteroides intestinigallinarum</name>
    <dbReference type="NCBI Taxonomy" id="2838722"/>
    <lineage>
        <taxon>Bacteria</taxon>
        <taxon>Pseudomonadati</taxon>
        <taxon>Bacteroidota</taxon>
        <taxon>Bacteroidia</taxon>
        <taxon>Bacteroidales</taxon>
        <taxon>Tannerellaceae</taxon>
        <taxon>Parabacteroides</taxon>
    </lineage>
</organism>
<dbReference type="EMBL" id="DXEN01000046">
    <property type="protein sequence ID" value="HIX86163.1"/>
    <property type="molecule type" value="Genomic_DNA"/>
</dbReference>
<accession>A0A9D1XR87</accession>
<name>A0A9D1XR87_9BACT</name>
<dbReference type="Proteomes" id="UP000823847">
    <property type="component" value="Unassembled WGS sequence"/>
</dbReference>
<feature type="non-terminal residue" evidence="1">
    <location>
        <position position="1"/>
    </location>
</feature>
<evidence type="ECO:0008006" key="3">
    <source>
        <dbReference type="Google" id="ProtNLM"/>
    </source>
</evidence>
<protein>
    <recommendedName>
        <fullName evidence="3">Transposase</fullName>
    </recommendedName>
</protein>
<comment type="caution">
    <text evidence="1">The sequence shown here is derived from an EMBL/GenBank/DDBJ whole genome shotgun (WGS) entry which is preliminary data.</text>
</comment>
<dbReference type="AlphaFoldDB" id="A0A9D1XR87"/>
<sequence>KMIQYFRRQHDTRKHFQLIPFHRTKVGFIREFENKSPSIFYCPQIAAVPNSTKKDRRMKANHKGNTRRIAVPDGIKIVKFTHIRMDFGENFLFNAFHLFTSASNQWFAKMMMDRTGHFRACDNLEYVKYGYGNKCEYVNHEKT</sequence>
<evidence type="ECO:0000313" key="1">
    <source>
        <dbReference type="EMBL" id="HIX86163.1"/>
    </source>
</evidence>
<evidence type="ECO:0000313" key="2">
    <source>
        <dbReference type="Proteomes" id="UP000823847"/>
    </source>
</evidence>
<reference evidence="1" key="2">
    <citation type="submission" date="2021-04" db="EMBL/GenBank/DDBJ databases">
        <authorList>
            <person name="Gilroy R."/>
        </authorList>
    </citation>
    <scope>NUCLEOTIDE SEQUENCE</scope>
    <source>
        <strain evidence="1">ChiHecec2B26-12326</strain>
    </source>
</reference>
<reference evidence="1" key="1">
    <citation type="journal article" date="2021" name="PeerJ">
        <title>Extensive microbial diversity within the chicken gut microbiome revealed by metagenomics and culture.</title>
        <authorList>
            <person name="Gilroy R."/>
            <person name="Ravi A."/>
            <person name="Getino M."/>
            <person name="Pursley I."/>
            <person name="Horton D.L."/>
            <person name="Alikhan N.F."/>
            <person name="Baker D."/>
            <person name="Gharbi K."/>
            <person name="Hall N."/>
            <person name="Watson M."/>
            <person name="Adriaenssens E.M."/>
            <person name="Foster-Nyarko E."/>
            <person name="Jarju S."/>
            <person name="Secka A."/>
            <person name="Antonio M."/>
            <person name="Oren A."/>
            <person name="Chaudhuri R.R."/>
            <person name="La Ragione R."/>
            <person name="Hildebrand F."/>
            <person name="Pallen M.J."/>
        </authorList>
    </citation>
    <scope>NUCLEOTIDE SEQUENCE</scope>
    <source>
        <strain evidence="1">ChiHecec2B26-12326</strain>
    </source>
</reference>
<proteinExistence type="predicted"/>